<dbReference type="STRING" id="145388.A0A0D2JD63"/>
<dbReference type="InterPro" id="IPR018865">
    <property type="entry name" value="STK19-like"/>
</dbReference>
<organism evidence="3 4">
    <name type="scientific">Monoraphidium neglectum</name>
    <dbReference type="NCBI Taxonomy" id="145388"/>
    <lineage>
        <taxon>Eukaryota</taxon>
        <taxon>Viridiplantae</taxon>
        <taxon>Chlorophyta</taxon>
        <taxon>core chlorophytes</taxon>
        <taxon>Chlorophyceae</taxon>
        <taxon>CS clade</taxon>
        <taxon>Sphaeropleales</taxon>
        <taxon>Selenastraceae</taxon>
        <taxon>Monoraphidium</taxon>
    </lineage>
</organism>
<dbReference type="PANTHER" id="PTHR15243">
    <property type="entry name" value="SERINE/THREONINE-PROTEIN KINASE 19"/>
    <property type="match status" value="1"/>
</dbReference>
<gene>
    <name evidence="3" type="ORF">MNEG_10405</name>
</gene>
<reference evidence="3 4" key="1">
    <citation type="journal article" date="2013" name="BMC Genomics">
        <title>Reconstruction of the lipid metabolism for the microalga Monoraphidium neglectum from its genome sequence reveals characteristics suitable for biofuel production.</title>
        <authorList>
            <person name="Bogen C."/>
            <person name="Al-Dilaimi A."/>
            <person name="Albersmeier A."/>
            <person name="Wichmann J."/>
            <person name="Grundmann M."/>
            <person name="Rupp O."/>
            <person name="Lauersen K.J."/>
            <person name="Blifernez-Klassen O."/>
            <person name="Kalinowski J."/>
            <person name="Goesmann A."/>
            <person name="Mussgnug J.H."/>
            <person name="Kruse O."/>
        </authorList>
    </citation>
    <scope>NUCLEOTIDE SEQUENCE [LARGE SCALE GENOMIC DNA]</scope>
    <source>
        <strain evidence="3 4">SAG 48.87</strain>
    </source>
</reference>
<dbReference type="PANTHER" id="PTHR15243:SF0">
    <property type="entry name" value="SERINE_THREONINE-PROTEIN KINASE 19"/>
    <property type="match status" value="1"/>
</dbReference>
<feature type="compositionally biased region" description="Low complexity" evidence="2">
    <location>
        <begin position="274"/>
        <end position="297"/>
    </location>
</feature>
<accession>A0A0D2JD63</accession>
<protein>
    <submittedName>
        <fullName evidence="3">Uncharacterized protein</fullName>
    </submittedName>
</protein>
<dbReference type="Pfam" id="PF10494">
    <property type="entry name" value="Stk19"/>
    <property type="match status" value="1"/>
</dbReference>
<evidence type="ECO:0000313" key="3">
    <source>
        <dbReference type="EMBL" id="KIY97557.1"/>
    </source>
</evidence>
<dbReference type="KEGG" id="mng:MNEG_10405"/>
<name>A0A0D2JD63_9CHLO</name>
<evidence type="ECO:0000256" key="1">
    <source>
        <dbReference type="ARBA" id="ARBA00093458"/>
    </source>
</evidence>
<proteinExistence type="inferred from homology"/>
<dbReference type="RefSeq" id="XP_013896577.1">
    <property type="nucleotide sequence ID" value="XM_014041123.1"/>
</dbReference>
<feature type="region of interest" description="Disordered" evidence="2">
    <location>
        <begin position="260"/>
        <end position="332"/>
    </location>
</feature>
<dbReference type="OrthoDB" id="10261701at2759"/>
<comment type="similarity">
    <text evidence="1">Belongs to the STK19 family.</text>
</comment>
<dbReference type="GeneID" id="25727564"/>
<feature type="compositionally biased region" description="Low complexity" evidence="2">
    <location>
        <begin position="314"/>
        <end position="332"/>
    </location>
</feature>
<dbReference type="Proteomes" id="UP000054498">
    <property type="component" value="Unassembled WGS sequence"/>
</dbReference>
<evidence type="ECO:0000256" key="2">
    <source>
        <dbReference type="SAM" id="MobiDB-lite"/>
    </source>
</evidence>
<dbReference type="AlphaFoldDB" id="A0A0D2JD63"/>
<sequence>MADVQPTKKRRLLDITSKVDFQGPGQQGAAAAVAAPAGTLTAASIVVPPITPPRPELDAGACDNDGELDVPSDVEAAVMLLKAELYGAVAAAACAKQRRPPAAQQQQQQQQQQQSAAWGAGGLPPFVLKAHIYTVVSDRTAADRDLDDLLARGRARAFRLATGADEHVVLLMSDYLALISSIIAHKDDEARQGQLRQLEGQRVEAAEQAAPGPGARAVVTAPAAAAAAAAALRRFRDRVAPRCRDASISVERLLQLLAGRDDSSSAGGGDAPGRRLSQQQQQQQQQQQPPQQQQGQRGQRHHHQQQPDGARRTAALPHAGKHAGPAAAAAATARSGDADVSHLLAAELLSRDSLVPGRLTFTVPGAGRIVRWLVDGRQELTQALSKKRFGEALEKELLKLKLRRSTLGVRFHLRDLIGRGTAARGDSPAGPVIRLARP</sequence>
<dbReference type="EMBL" id="KK102520">
    <property type="protein sequence ID" value="KIY97557.1"/>
    <property type="molecule type" value="Genomic_DNA"/>
</dbReference>
<keyword evidence="4" id="KW-1185">Reference proteome</keyword>
<evidence type="ECO:0000313" key="4">
    <source>
        <dbReference type="Proteomes" id="UP000054498"/>
    </source>
</evidence>